<accession>A0A2P2IXE8</accession>
<sequence length="17" mass="2224">MSEFSWMQIYVIRRFDD</sequence>
<dbReference type="EMBL" id="GGEC01005416">
    <property type="protein sequence ID" value="MBW85899.1"/>
    <property type="molecule type" value="Transcribed_RNA"/>
</dbReference>
<organism evidence="1">
    <name type="scientific">Rhizophora mucronata</name>
    <name type="common">Asiatic mangrove</name>
    <dbReference type="NCBI Taxonomy" id="61149"/>
    <lineage>
        <taxon>Eukaryota</taxon>
        <taxon>Viridiplantae</taxon>
        <taxon>Streptophyta</taxon>
        <taxon>Embryophyta</taxon>
        <taxon>Tracheophyta</taxon>
        <taxon>Spermatophyta</taxon>
        <taxon>Magnoliopsida</taxon>
        <taxon>eudicotyledons</taxon>
        <taxon>Gunneridae</taxon>
        <taxon>Pentapetalae</taxon>
        <taxon>rosids</taxon>
        <taxon>fabids</taxon>
        <taxon>Malpighiales</taxon>
        <taxon>Rhizophoraceae</taxon>
        <taxon>Rhizophora</taxon>
    </lineage>
</organism>
<evidence type="ECO:0000313" key="1">
    <source>
        <dbReference type="EMBL" id="MBW85899.1"/>
    </source>
</evidence>
<proteinExistence type="predicted"/>
<dbReference type="AlphaFoldDB" id="A0A2P2IXE8"/>
<name>A0A2P2IXE8_RHIMU</name>
<reference evidence="1" key="1">
    <citation type="submission" date="2018-02" db="EMBL/GenBank/DDBJ databases">
        <title>Rhizophora mucronata_Transcriptome.</title>
        <authorList>
            <person name="Meera S.P."/>
            <person name="Sreeshan A."/>
            <person name="Augustine A."/>
        </authorList>
    </citation>
    <scope>NUCLEOTIDE SEQUENCE</scope>
    <source>
        <tissue evidence="1">Leaf</tissue>
    </source>
</reference>
<protein>
    <submittedName>
        <fullName evidence="1">Uncharacterized protein</fullName>
    </submittedName>
</protein>